<dbReference type="KEGG" id="dco:SAMEA4475696_0100"/>
<accession>A0A239V4I2</accession>
<dbReference type="OrthoDB" id="9762211at2"/>
<gene>
    <name evidence="2" type="ORF">SAMEA4475696_00100</name>
</gene>
<dbReference type="AlphaFoldDB" id="A0A239V4I2"/>
<evidence type="ECO:0000259" key="1">
    <source>
        <dbReference type="Pfam" id="PF16268"/>
    </source>
</evidence>
<dbReference type="EMBL" id="LT906453">
    <property type="protein sequence ID" value="SNV16926.1"/>
    <property type="molecule type" value="Genomic_DNA"/>
</dbReference>
<dbReference type="RefSeq" id="WP_051277291.1">
    <property type="nucleotide sequence ID" value="NZ_LT906453.1"/>
</dbReference>
<dbReference type="GeneID" id="63458411"/>
<dbReference type="STRING" id="1121387.GCA_000429885_00843"/>
<feature type="domain" description="DUF4921" evidence="1">
    <location>
        <begin position="19"/>
        <end position="435"/>
    </location>
</feature>
<reference evidence="2 3" key="1">
    <citation type="submission" date="2017-06" db="EMBL/GenBank/DDBJ databases">
        <authorList>
            <consortium name="Pathogen Informatics"/>
        </authorList>
    </citation>
    <scope>NUCLEOTIDE SEQUENCE [LARGE SCALE GENOMIC DNA]</scope>
    <source>
        <strain evidence="2 3">NCTC13039</strain>
    </source>
</reference>
<organism evidence="2 3">
    <name type="scientific">Dermatophilus congolensis</name>
    <dbReference type="NCBI Taxonomy" id="1863"/>
    <lineage>
        <taxon>Bacteria</taxon>
        <taxon>Bacillati</taxon>
        <taxon>Actinomycetota</taxon>
        <taxon>Actinomycetes</taxon>
        <taxon>Micrococcales</taxon>
        <taxon>Dermatophilaceae</taxon>
        <taxon>Dermatophilus</taxon>
    </lineage>
</organism>
<evidence type="ECO:0000313" key="3">
    <source>
        <dbReference type="Proteomes" id="UP000242637"/>
    </source>
</evidence>
<sequence length="442" mass="47913">MGASSLSRVDGPVEPVRRLADGTVKQVNPFSGTEVWTVPGRASRPVGSGAASVGVVSASQARSLCAFCEGKRLSTPPERERVVREGGQWVFREGLSAGEVAEQSAEFRRVPNLFAILDWPYWRDNHGLVASGEVLARRDAYLADSAGREHVVAVLRAKAAAMGCSVDGVPTEGEREALVQAATGFFAGGHEVVIGRRHVTDAGEGVLAGSGTLSLQEHAAFMELTVRGVVDLYERIPAARYVVAFQNWLRPAGASFDHLHKQIVAIDEYSEQTNREVERLRVAPDAFWTWGVGYAARQGLLIAENEHAVAFAGFGHRWPAVEVFSKGSSGLPWELSVRQRRDVSDLVHAVHAATGVDVPVNEEWHYRPPGLEVPMPWRVVVKWRISNVAGFEGGTKIYVNTIDPWGVRDRVVAGLAQLRDSGGLADGVAVGRECWAGALRYV</sequence>
<dbReference type="PANTHER" id="PTHR42763">
    <property type="entry name" value="ADP-GLUCOSE PHOSPHORYLASE"/>
    <property type="match status" value="1"/>
</dbReference>
<keyword evidence="3" id="KW-1185">Reference proteome</keyword>
<dbReference type="SUPFAM" id="SSF54197">
    <property type="entry name" value="HIT-like"/>
    <property type="match status" value="1"/>
</dbReference>
<dbReference type="Pfam" id="PF16268">
    <property type="entry name" value="DUF4921"/>
    <property type="match status" value="1"/>
</dbReference>
<dbReference type="InterPro" id="IPR053177">
    <property type="entry name" value="ADP-glucose_phosphorylase"/>
</dbReference>
<dbReference type="PANTHER" id="PTHR42763:SF2">
    <property type="entry name" value="ADP-GLUCOSE PHOSPHORYLASE"/>
    <property type="match status" value="1"/>
</dbReference>
<dbReference type="InterPro" id="IPR032576">
    <property type="entry name" value="DUF4921"/>
</dbReference>
<dbReference type="InterPro" id="IPR036265">
    <property type="entry name" value="HIT-like_sf"/>
</dbReference>
<proteinExistence type="predicted"/>
<name>A0A239V4I2_9MICO</name>
<evidence type="ECO:0000313" key="2">
    <source>
        <dbReference type="EMBL" id="SNV16926.1"/>
    </source>
</evidence>
<protein>
    <recommendedName>
        <fullName evidence="1">DUF4921 domain-containing protein</fullName>
    </recommendedName>
</protein>
<dbReference type="Gene3D" id="3.30.428.10">
    <property type="entry name" value="HIT-like"/>
    <property type="match status" value="1"/>
</dbReference>
<dbReference type="Proteomes" id="UP000242637">
    <property type="component" value="Chromosome 1"/>
</dbReference>